<dbReference type="PANTHER" id="PTHR43095">
    <property type="entry name" value="SUGAR KINASE"/>
    <property type="match status" value="1"/>
</dbReference>
<comment type="caution">
    <text evidence="7">The sequence shown here is derived from an EMBL/GenBank/DDBJ whole genome shotgun (WGS) entry which is preliminary data.</text>
</comment>
<keyword evidence="8" id="KW-1185">Reference proteome</keyword>
<evidence type="ECO:0000256" key="4">
    <source>
        <dbReference type="ARBA" id="ARBA00022777"/>
    </source>
</evidence>
<dbReference type="PIRSF" id="PIRSF000538">
    <property type="entry name" value="GlpK"/>
    <property type="match status" value="1"/>
</dbReference>
<dbReference type="InterPro" id="IPR018485">
    <property type="entry name" value="FGGY_C"/>
</dbReference>
<evidence type="ECO:0000313" key="8">
    <source>
        <dbReference type="Proteomes" id="UP000612808"/>
    </source>
</evidence>
<evidence type="ECO:0000313" key="7">
    <source>
        <dbReference type="EMBL" id="GID09599.1"/>
    </source>
</evidence>
<dbReference type="Pfam" id="PF00370">
    <property type="entry name" value="FGGY_N"/>
    <property type="match status" value="1"/>
</dbReference>
<proteinExistence type="inferred from homology"/>
<evidence type="ECO:0000259" key="6">
    <source>
        <dbReference type="Pfam" id="PF02782"/>
    </source>
</evidence>
<dbReference type="InterPro" id="IPR000577">
    <property type="entry name" value="Carb_kinase_FGGY"/>
</dbReference>
<dbReference type="GO" id="GO:0016301">
    <property type="term" value="F:kinase activity"/>
    <property type="evidence" value="ECO:0007669"/>
    <property type="project" value="UniProtKB-KW"/>
</dbReference>
<evidence type="ECO:0000256" key="3">
    <source>
        <dbReference type="ARBA" id="ARBA00022679"/>
    </source>
</evidence>
<organism evidence="7 8">
    <name type="scientific">Actinocatenispora rupis</name>
    <dbReference type="NCBI Taxonomy" id="519421"/>
    <lineage>
        <taxon>Bacteria</taxon>
        <taxon>Bacillati</taxon>
        <taxon>Actinomycetota</taxon>
        <taxon>Actinomycetes</taxon>
        <taxon>Micromonosporales</taxon>
        <taxon>Micromonosporaceae</taxon>
        <taxon>Actinocatenispora</taxon>
    </lineage>
</organism>
<feature type="domain" description="Carbohydrate kinase FGGY C-terminal" evidence="6">
    <location>
        <begin position="250"/>
        <end position="430"/>
    </location>
</feature>
<dbReference type="InterPro" id="IPR043129">
    <property type="entry name" value="ATPase_NBD"/>
</dbReference>
<keyword evidence="2" id="KW-0859">Xylose metabolism</keyword>
<keyword evidence="3" id="KW-0808">Transferase</keyword>
<feature type="domain" description="Carbohydrate kinase FGGY N-terminal" evidence="5">
    <location>
        <begin position="4"/>
        <end position="240"/>
    </location>
</feature>
<protein>
    <submittedName>
        <fullName evidence="7">Sugar kinase</fullName>
    </submittedName>
</protein>
<evidence type="ECO:0000256" key="1">
    <source>
        <dbReference type="ARBA" id="ARBA00009156"/>
    </source>
</evidence>
<sequence length="478" mass="47915">MRTVGVDIGTGSAKAVLFDPDRGVLGRGTAEYPVATPRPGYAEQDPADWWAGAVAAIRAATGGAPVDAVAVSGQGAAVVLTDAAGEPVRPALIHLDQRADREAEALRANGFAAGVRRASGNDVGSWNVAAKLCWLRAHEPAALDRAHRVTSAAGFVLARLTGRGVQSVSDAGISDLFDLTSRGWSRGLAAGVGLDPALLPTVAAATEDVGTVLPAAAEATGLATTTRVRAGGEDTSSAALAAGVLTAGAAYLSLGTAGVVGVAVPAGVTDEPRLLSFPHVREGLDLLSGSMTSAGSALRWWSDVTGVPVADLLAEAETADAGQVTFVPYLAGELHPVNDPHARGILAGLSLATGRAELTRGILAGAASAVAHNLDVCSSAGAPATLLSATGRPTASPAWMREIADATGVPVEVVGDDGAAVGDAMIAAAASDAELAGLVRAHRHVTARYEPDPARLAPAVERRAAIARLYQASRGGAS</sequence>
<comment type="similarity">
    <text evidence="1">Belongs to the FGGY kinase family.</text>
</comment>
<gene>
    <name evidence="7" type="ORF">Aru02nite_04880</name>
</gene>
<dbReference type="SUPFAM" id="SSF53067">
    <property type="entry name" value="Actin-like ATPase domain"/>
    <property type="match status" value="2"/>
</dbReference>
<reference evidence="7" key="1">
    <citation type="submission" date="2021-01" db="EMBL/GenBank/DDBJ databases">
        <title>Whole genome shotgun sequence of Actinocatenispora rupis NBRC 107355.</title>
        <authorList>
            <person name="Komaki H."/>
            <person name="Tamura T."/>
        </authorList>
    </citation>
    <scope>NUCLEOTIDE SEQUENCE</scope>
    <source>
        <strain evidence="7">NBRC 107355</strain>
    </source>
</reference>
<evidence type="ECO:0000256" key="2">
    <source>
        <dbReference type="ARBA" id="ARBA00022629"/>
    </source>
</evidence>
<dbReference type="Pfam" id="PF02782">
    <property type="entry name" value="FGGY_C"/>
    <property type="match status" value="1"/>
</dbReference>
<dbReference type="AlphaFoldDB" id="A0A8J3NBQ7"/>
<dbReference type="EMBL" id="BOMB01000001">
    <property type="protein sequence ID" value="GID09599.1"/>
    <property type="molecule type" value="Genomic_DNA"/>
</dbReference>
<dbReference type="Gene3D" id="3.30.420.40">
    <property type="match status" value="2"/>
</dbReference>
<keyword evidence="2" id="KW-0119">Carbohydrate metabolism</keyword>
<dbReference type="PANTHER" id="PTHR43095:SF5">
    <property type="entry name" value="XYLULOSE KINASE"/>
    <property type="match status" value="1"/>
</dbReference>
<keyword evidence="4 7" id="KW-0418">Kinase</keyword>
<dbReference type="GO" id="GO:0042732">
    <property type="term" value="P:D-xylose metabolic process"/>
    <property type="evidence" value="ECO:0007669"/>
    <property type="project" value="UniProtKB-KW"/>
</dbReference>
<dbReference type="InterPro" id="IPR050406">
    <property type="entry name" value="FGGY_Carb_Kinase"/>
</dbReference>
<dbReference type="InterPro" id="IPR018484">
    <property type="entry name" value="FGGY_N"/>
</dbReference>
<evidence type="ECO:0000259" key="5">
    <source>
        <dbReference type="Pfam" id="PF00370"/>
    </source>
</evidence>
<name>A0A8J3NBQ7_9ACTN</name>
<accession>A0A8J3NBQ7</accession>
<dbReference type="Proteomes" id="UP000612808">
    <property type="component" value="Unassembled WGS sequence"/>
</dbReference>